<dbReference type="RefSeq" id="WP_149104837.1">
    <property type="nucleotide sequence ID" value="NZ_VTFT01000003.1"/>
</dbReference>
<evidence type="ECO:0000313" key="2">
    <source>
        <dbReference type="Proteomes" id="UP000324973"/>
    </source>
</evidence>
<keyword evidence="2" id="KW-1185">Reference proteome</keyword>
<dbReference type="AlphaFoldDB" id="A0A5D4XKC7"/>
<dbReference type="EMBL" id="VTFT01000003">
    <property type="protein sequence ID" value="TYT23130.1"/>
    <property type="molecule type" value="Genomic_DNA"/>
</dbReference>
<gene>
    <name evidence="1" type="ORF">FZO89_17990</name>
</gene>
<protein>
    <submittedName>
        <fullName evidence="1">Uncharacterized protein</fullName>
    </submittedName>
</protein>
<name>A0A5D4XKC7_9GAMM</name>
<reference evidence="1 2" key="1">
    <citation type="submission" date="2019-08" db="EMBL/GenBank/DDBJ databases">
        <title>Luteimonas viscosus sp. nov., isolated from soil of a sunflower field.</title>
        <authorList>
            <person name="Jianli Z."/>
            <person name="Ying Z."/>
        </authorList>
    </citation>
    <scope>NUCLEOTIDE SEQUENCE [LARGE SCALE GENOMIC DNA]</scope>
    <source>
        <strain evidence="1 2">XBU10</strain>
    </source>
</reference>
<evidence type="ECO:0000313" key="1">
    <source>
        <dbReference type="EMBL" id="TYT23130.1"/>
    </source>
</evidence>
<dbReference type="Proteomes" id="UP000324973">
    <property type="component" value="Unassembled WGS sequence"/>
</dbReference>
<accession>A0A5D4XKC7</accession>
<dbReference type="OrthoDB" id="6706661at2"/>
<comment type="caution">
    <text evidence="1">The sequence shown here is derived from an EMBL/GenBank/DDBJ whole genome shotgun (WGS) entry which is preliminary data.</text>
</comment>
<proteinExistence type="predicted"/>
<sequence length="215" mass="23745">MALRKLALAGLLLGTLGWWFSPYSPRTPDAPAQAAGTDPSCPLPPGVVSSDIPLQTGVPREVGPFRLEAGALTPLAGFRIEARVLRREDYSIGREAAFSPTDLALGWNRMREDEVLARLDISQSSRWYRYRWQGSPPLPPREIVRSSANMHMIPSTPAVARALRGVRRDDTVRIDGWLVQVDAPDGWRWRSSLTRDDSGNGACELVYVCALQVVP</sequence>
<organism evidence="1 2">
    <name type="scientific">Luteimonas viscosa</name>
    <dbReference type="NCBI Taxonomy" id="1132694"/>
    <lineage>
        <taxon>Bacteria</taxon>
        <taxon>Pseudomonadati</taxon>
        <taxon>Pseudomonadota</taxon>
        <taxon>Gammaproteobacteria</taxon>
        <taxon>Lysobacterales</taxon>
        <taxon>Lysobacteraceae</taxon>
        <taxon>Luteimonas</taxon>
    </lineage>
</organism>